<evidence type="ECO:0000313" key="4">
    <source>
        <dbReference type="Proteomes" id="UP000235746"/>
    </source>
</evidence>
<name>A0A2N7IDM8_9VIBR</name>
<dbReference type="InterPro" id="IPR010982">
    <property type="entry name" value="Lambda_DNA-bd_dom_sf"/>
</dbReference>
<dbReference type="Gene3D" id="1.10.260.40">
    <property type="entry name" value="lambda repressor-like DNA-binding domains"/>
    <property type="match status" value="1"/>
</dbReference>
<organism evidence="3 4">
    <name type="scientific">Vibrio lentus</name>
    <dbReference type="NCBI Taxonomy" id="136468"/>
    <lineage>
        <taxon>Bacteria</taxon>
        <taxon>Pseudomonadati</taxon>
        <taxon>Pseudomonadota</taxon>
        <taxon>Gammaproteobacteria</taxon>
        <taxon>Vibrionales</taxon>
        <taxon>Vibrionaceae</taxon>
        <taxon>Vibrio</taxon>
    </lineage>
</organism>
<dbReference type="Pfam" id="PF07022">
    <property type="entry name" value="Phage_CI_repr"/>
    <property type="match status" value="1"/>
</dbReference>
<dbReference type="RefSeq" id="WP_102578655.1">
    <property type="nucleotide sequence ID" value="NZ_MCYL01000024.1"/>
</dbReference>
<dbReference type="AlphaFoldDB" id="A0A2N7IDM8"/>
<reference evidence="4" key="1">
    <citation type="submission" date="2016-07" db="EMBL/GenBank/DDBJ databases">
        <title>Nontailed viruses are major unrecognized killers of bacteria in the ocean.</title>
        <authorList>
            <person name="Kauffman K."/>
            <person name="Hussain F."/>
            <person name="Yang J."/>
            <person name="Arevalo P."/>
            <person name="Brown J."/>
            <person name="Cutler M."/>
            <person name="Kelly L."/>
            <person name="Polz M.F."/>
        </authorList>
    </citation>
    <scope>NUCLEOTIDE SEQUENCE [LARGE SCALE GENOMIC DNA]</scope>
    <source>
        <strain evidence="4">10N.261.51.B8</strain>
    </source>
</reference>
<proteinExistence type="predicted"/>
<dbReference type="Proteomes" id="UP000235746">
    <property type="component" value="Unassembled WGS sequence"/>
</dbReference>
<dbReference type="EMBL" id="MCYL01000024">
    <property type="protein sequence ID" value="PML54942.1"/>
    <property type="molecule type" value="Genomic_DNA"/>
</dbReference>
<dbReference type="GO" id="GO:0051259">
    <property type="term" value="P:protein complex oligomerization"/>
    <property type="evidence" value="ECO:0007669"/>
    <property type="project" value="InterPro"/>
</dbReference>
<evidence type="ECO:0000259" key="2">
    <source>
        <dbReference type="Pfam" id="PF16452"/>
    </source>
</evidence>
<comment type="caution">
    <text evidence="3">The sequence shown here is derived from an EMBL/GenBank/DDBJ whole genome shotgun (WGS) entry which is preliminary data.</text>
</comment>
<protein>
    <submittedName>
        <fullName evidence="3">Transcriptional regulator</fullName>
    </submittedName>
</protein>
<sequence>MSELQEQIPPFEYIGGREVTERMKNVTKTRDFKSLGDVLGISKGTISTWHQRELTPFEVILRLHLKTGASIKYLALGEGEAFPDQVVQEHTSKKNEAKTLFDVDYFTLTNGKLVGNETLAFDKSYLDKLGVLNVMGIEHDGTTFIVDKEVHQAVSGTYLVDMDGLLSLNDIQRLPGKKLAISFNGSTLTVEEDEVRVVGRVALAMQNK</sequence>
<dbReference type="GO" id="GO:0003677">
    <property type="term" value="F:DNA binding"/>
    <property type="evidence" value="ECO:0007669"/>
    <property type="project" value="InterPro"/>
</dbReference>
<dbReference type="InterPro" id="IPR032499">
    <property type="entry name" value="Phage_CI_C"/>
</dbReference>
<feature type="domain" description="Bacteriophage CI repressor N-terminal" evidence="1">
    <location>
        <begin position="18"/>
        <end position="82"/>
    </location>
</feature>
<dbReference type="GO" id="GO:0045892">
    <property type="term" value="P:negative regulation of DNA-templated transcription"/>
    <property type="evidence" value="ECO:0007669"/>
    <property type="project" value="InterPro"/>
</dbReference>
<feature type="domain" description="Bacteriophage CI repressor C-terminal" evidence="2">
    <location>
        <begin position="106"/>
        <end position="202"/>
    </location>
</feature>
<gene>
    <name evidence="3" type="ORF">BCT74_06310</name>
</gene>
<dbReference type="InterPro" id="IPR010744">
    <property type="entry name" value="Phage_CI_N"/>
</dbReference>
<dbReference type="Gene3D" id="2.10.109.10">
    <property type="entry name" value="Umud Fragment, subunit A"/>
    <property type="match status" value="1"/>
</dbReference>
<dbReference type="Pfam" id="PF16452">
    <property type="entry name" value="Phage_CI_C"/>
    <property type="match status" value="1"/>
</dbReference>
<evidence type="ECO:0000259" key="1">
    <source>
        <dbReference type="Pfam" id="PF07022"/>
    </source>
</evidence>
<accession>A0A2N7IDM8</accession>
<evidence type="ECO:0000313" key="3">
    <source>
        <dbReference type="EMBL" id="PML54942.1"/>
    </source>
</evidence>